<dbReference type="GO" id="GO:0000172">
    <property type="term" value="C:ribonuclease MRP complex"/>
    <property type="evidence" value="ECO:0007669"/>
    <property type="project" value="TreeGrafter"/>
</dbReference>
<reference evidence="2" key="1">
    <citation type="submission" date="2023-08" db="EMBL/GenBank/DDBJ databases">
        <title>Black Yeasts Isolated from many extreme environments.</title>
        <authorList>
            <person name="Coleine C."/>
            <person name="Stajich J.E."/>
            <person name="Selbmann L."/>
        </authorList>
    </citation>
    <scope>NUCLEOTIDE SEQUENCE</scope>
    <source>
        <strain evidence="2">CCFEE 5810</strain>
    </source>
</reference>
<dbReference type="GO" id="GO:0034965">
    <property type="term" value="P:intronic box C/D snoRNA processing"/>
    <property type="evidence" value="ECO:0007669"/>
    <property type="project" value="TreeGrafter"/>
</dbReference>
<dbReference type="AlphaFoldDB" id="A0AAN7WEZ8"/>
<evidence type="ECO:0000256" key="1">
    <source>
        <dbReference type="SAM" id="MobiDB-lite"/>
    </source>
</evidence>
<feature type="compositionally biased region" description="Basic residues" evidence="1">
    <location>
        <begin position="41"/>
        <end position="57"/>
    </location>
</feature>
<dbReference type="GO" id="GO:0000171">
    <property type="term" value="F:ribonuclease MRP activity"/>
    <property type="evidence" value="ECO:0007669"/>
    <property type="project" value="TreeGrafter"/>
</dbReference>
<protein>
    <submittedName>
        <fullName evidence="2">RNase P and RNase MRP subunit</fullName>
        <ecNumber evidence="2">3.1.26.5</ecNumber>
    </submittedName>
</protein>
<dbReference type="InterPro" id="IPR013241">
    <property type="entry name" value="RNase_P_Pop3"/>
</dbReference>
<dbReference type="GO" id="GO:0006364">
    <property type="term" value="P:rRNA processing"/>
    <property type="evidence" value="ECO:0007669"/>
    <property type="project" value="InterPro"/>
</dbReference>
<dbReference type="Proteomes" id="UP001310594">
    <property type="component" value="Unassembled WGS sequence"/>
</dbReference>
<accession>A0AAN7WEZ8</accession>
<dbReference type="EC" id="3.1.26.5" evidence="2"/>
<keyword evidence="2" id="KW-0378">Hydrolase</keyword>
<comment type="caution">
    <text evidence="2">The sequence shown here is derived from an EMBL/GenBank/DDBJ whole genome shotgun (WGS) entry which is preliminary data.</text>
</comment>
<dbReference type="GO" id="GO:0004526">
    <property type="term" value="F:ribonuclease P activity"/>
    <property type="evidence" value="ECO:0007669"/>
    <property type="project" value="UniProtKB-EC"/>
</dbReference>
<feature type="compositionally biased region" description="Basic and acidic residues" evidence="1">
    <location>
        <begin position="1"/>
        <end position="13"/>
    </location>
</feature>
<dbReference type="GO" id="GO:0005829">
    <property type="term" value="C:cytosol"/>
    <property type="evidence" value="ECO:0007669"/>
    <property type="project" value="TreeGrafter"/>
</dbReference>
<sequence length="222" mass="24292">MADKGRDKIADKSKQHKPIHRTDSPYTLPKILLTPIKQHNSHIAKSKGKRIRKRKHSSTTEDTVPITPPSSKPQVASQLLVGFNNVNRHLETLSATGGAHPTPKVDSEHARAHVGAVFLFRSLDDVIYSDLPTLCGIATLSRPESPATRLVLLDSNTEAQLTKILGHARVSMLAVMDPESSGDVPGLQILLNYVREHVDAIESGWLTEAVSARWLGTKVDVN</sequence>
<feature type="region of interest" description="Disordered" evidence="1">
    <location>
        <begin position="1"/>
        <end position="26"/>
    </location>
</feature>
<dbReference type="GO" id="GO:0008033">
    <property type="term" value="P:tRNA processing"/>
    <property type="evidence" value="ECO:0007669"/>
    <property type="project" value="InterPro"/>
</dbReference>
<organism evidence="2 3">
    <name type="scientific">Elasticomyces elasticus</name>
    <dbReference type="NCBI Taxonomy" id="574655"/>
    <lineage>
        <taxon>Eukaryota</taxon>
        <taxon>Fungi</taxon>
        <taxon>Dikarya</taxon>
        <taxon>Ascomycota</taxon>
        <taxon>Pezizomycotina</taxon>
        <taxon>Dothideomycetes</taxon>
        <taxon>Dothideomycetidae</taxon>
        <taxon>Mycosphaerellales</taxon>
        <taxon>Teratosphaeriaceae</taxon>
        <taxon>Elasticomyces</taxon>
    </lineage>
</organism>
<evidence type="ECO:0000313" key="2">
    <source>
        <dbReference type="EMBL" id="KAK5708072.1"/>
    </source>
</evidence>
<dbReference type="GO" id="GO:0005655">
    <property type="term" value="C:nucleolar ribonuclease P complex"/>
    <property type="evidence" value="ECO:0007669"/>
    <property type="project" value="TreeGrafter"/>
</dbReference>
<dbReference type="PANTHER" id="PTHR28272:SF1">
    <property type="entry name" value="RIBONUCLEASES P_MRP PROTEIN SUBUNIT POP3"/>
    <property type="match status" value="1"/>
</dbReference>
<gene>
    <name evidence="2" type="primary">POP3</name>
    <name evidence="2" type="ORF">LTR97_000612</name>
</gene>
<dbReference type="PANTHER" id="PTHR28272">
    <property type="entry name" value="RIBONUCLEASES P/MRP PROTEIN SUBUNIT POP3"/>
    <property type="match status" value="1"/>
</dbReference>
<name>A0AAN7WEZ8_9PEZI</name>
<dbReference type="EMBL" id="JAVRQU010000001">
    <property type="protein sequence ID" value="KAK5708072.1"/>
    <property type="molecule type" value="Genomic_DNA"/>
</dbReference>
<dbReference type="Pfam" id="PF08228">
    <property type="entry name" value="RNase_P_pop3"/>
    <property type="match status" value="1"/>
</dbReference>
<proteinExistence type="predicted"/>
<evidence type="ECO:0000313" key="3">
    <source>
        <dbReference type="Proteomes" id="UP001310594"/>
    </source>
</evidence>
<feature type="region of interest" description="Disordered" evidence="1">
    <location>
        <begin position="41"/>
        <end position="74"/>
    </location>
</feature>